<evidence type="ECO:0000256" key="4">
    <source>
        <dbReference type="PROSITE-ProRule" id="PRU00508"/>
    </source>
</evidence>
<dbReference type="GO" id="GO:0061630">
    <property type="term" value="F:ubiquitin protein ligase activity"/>
    <property type="evidence" value="ECO:0007669"/>
    <property type="project" value="InterPro"/>
</dbReference>
<dbReference type="PANTHER" id="PTHR13513">
    <property type="entry name" value="E3 UBIQUITIN-PROTEIN LIGASE UBR7"/>
    <property type="match status" value="1"/>
</dbReference>
<dbReference type="AlphaFoldDB" id="A0A1E4SKN7"/>
<dbReference type="InterPro" id="IPR040204">
    <property type="entry name" value="UBR7"/>
</dbReference>
<evidence type="ECO:0000313" key="7">
    <source>
        <dbReference type="EMBL" id="ODV79992.1"/>
    </source>
</evidence>
<feature type="domain" description="UBR-type" evidence="6">
    <location>
        <begin position="32"/>
        <end position="107"/>
    </location>
</feature>
<keyword evidence="1" id="KW-0479">Metal-binding</keyword>
<dbReference type="OrthoDB" id="5795902at2759"/>
<keyword evidence="8" id="KW-1185">Reference proteome</keyword>
<dbReference type="GO" id="GO:0008270">
    <property type="term" value="F:zinc ion binding"/>
    <property type="evidence" value="ECO:0007669"/>
    <property type="project" value="UniProtKB-KW"/>
</dbReference>
<dbReference type="Pfam" id="PF02207">
    <property type="entry name" value="zf-UBR"/>
    <property type="match status" value="1"/>
</dbReference>
<dbReference type="PROSITE" id="PS51157">
    <property type="entry name" value="ZF_UBR"/>
    <property type="match status" value="1"/>
</dbReference>
<dbReference type="InterPro" id="IPR047506">
    <property type="entry name" value="UBR7-like_UBR-box"/>
</dbReference>
<evidence type="ECO:0000256" key="5">
    <source>
        <dbReference type="SAM" id="MobiDB-lite"/>
    </source>
</evidence>
<evidence type="ECO:0000259" key="6">
    <source>
        <dbReference type="PROSITE" id="PS51157"/>
    </source>
</evidence>
<accession>A0A1E4SKN7</accession>
<feature type="region of interest" description="Disordered" evidence="5">
    <location>
        <begin position="213"/>
        <end position="240"/>
    </location>
</feature>
<evidence type="ECO:0000313" key="8">
    <source>
        <dbReference type="Proteomes" id="UP000094285"/>
    </source>
</evidence>
<keyword evidence="3" id="KW-0862">Zinc</keyword>
<dbReference type="InterPro" id="IPR003126">
    <property type="entry name" value="Znf_UBR"/>
</dbReference>
<evidence type="ECO:0000256" key="1">
    <source>
        <dbReference type="ARBA" id="ARBA00022723"/>
    </source>
</evidence>
<dbReference type="GO" id="GO:0005737">
    <property type="term" value="C:cytoplasm"/>
    <property type="evidence" value="ECO:0007669"/>
    <property type="project" value="TreeGrafter"/>
</dbReference>
<sequence>MSSTDSVTAQEYIESQETLENEARRIMPYDPNECTYHLGELRQPVFACLTCSRQNNNTPIGVCYSCSIQCHSTHEIVELFSKRRFVCDCGTSKMGASTNGACGLRQRQGGTTPEAPRLRTGSVTLLSLLPEARQSLALGKAEDIPSLSNEYNHNFHGLFCCCNKPYNPLEETGNMIQCYFGFNCGEDWYHEECILGYKRGLFKKVKDSGNMLDKLSPPGEDATDAPTTSPEDQDEEEEVDSVPRFPDLDDFDLFICWKCVDAFKDIFVELAKKPDIVYTVLPHFEEVGSVEEWEKKYDAYRVKNEDDEPKVKRIKTEAGATPYSVFLSNGFRDGLTELNKEVPQTSRMGEFLENHKYLFEDDPVFEPPEDDDDASTGSIFDLATDALLSLPREQAIEGLQAYDKIRSKLKDFFKPFAEQGKVVTEKEVRDFFGSMEKK</sequence>
<feature type="zinc finger region" description="UBR-type" evidence="4">
    <location>
        <begin position="32"/>
        <end position="107"/>
    </location>
</feature>
<name>A0A1E4SKN7_9ASCO</name>
<dbReference type="Proteomes" id="UP000094285">
    <property type="component" value="Unassembled WGS sequence"/>
</dbReference>
<dbReference type="RefSeq" id="XP_020065114.1">
    <property type="nucleotide sequence ID" value="XM_020211584.1"/>
</dbReference>
<dbReference type="SUPFAM" id="SSF57903">
    <property type="entry name" value="FYVE/PHD zinc finger"/>
    <property type="match status" value="1"/>
</dbReference>
<organism evidence="7 8">
    <name type="scientific">Suhomyces tanzawaensis NRRL Y-17324</name>
    <dbReference type="NCBI Taxonomy" id="984487"/>
    <lineage>
        <taxon>Eukaryota</taxon>
        <taxon>Fungi</taxon>
        <taxon>Dikarya</taxon>
        <taxon>Ascomycota</taxon>
        <taxon>Saccharomycotina</taxon>
        <taxon>Pichiomycetes</taxon>
        <taxon>Debaryomycetaceae</taxon>
        <taxon>Suhomyces</taxon>
    </lineage>
</organism>
<evidence type="ECO:0000256" key="2">
    <source>
        <dbReference type="ARBA" id="ARBA00022771"/>
    </source>
</evidence>
<gene>
    <name evidence="7" type="ORF">CANTADRAFT_89589</name>
</gene>
<dbReference type="CDD" id="cd19677">
    <property type="entry name" value="UBR-box_UBR7"/>
    <property type="match status" value="1"/>
</dbReference>
<keyword evidence="2" id="KW-0863">Zinc-finger</keyword>
<dbReference type="EMBL" id="KV453911">
    <property type="protein sequence ID" value="ODV79992.1"/>
    <property type="molecule type" value="Genomic_DNA"/>
</dbReference>
<protein>
    <recommendedName>
        <fullName evidence="6">UBR-type domain-containing protein</fullName>
    </recommendedName>
</protein>
<evidence type="ECO:0000256" key="3">
    <source>
        <dbReference type="ARBA" id="ARBA00022833"/>
    </source>
</evidence>
<dbReference type="InterPro" id="IPR011011">
    <property type="entry name" value="Znf_FYVE_PHD"/>
</dbReference>
<reference evidence="8" key="1">
    <citation type="submission" date="2016-05" db="EMBL/GenBank/DDBJ databases">
        <title>Comparative genomics of biotechnologically important yeasts.</title>
        <authorList>
            <consortium name="DOE Joint Genome Institute"/>
            <person name="Riley R."/>
            <person name="Haridas S."/>
            <person name="Wolfe K.H."/>
            <person name="Lopes M.R."/>
            <person name="Hittinger C.T."/>
            <person name="Goker M."/>
            <person name="Salamov A."/>
            <person name="Wisecaver J."/>
            <person name="Long T.M."/>
            <person name="Aerts A.L."/>
            <person name="Barry K."/>
            <person name="Choi C."/>
            <person name="Clum A."/>
            <person name="Coughlan A.Y."/>
            <person name="Deshpande S."/>
            <person name="Douglass A.P."/>
            <person name="Hanson S.J."/>
            <person name="Klenk H.-P."/>
            <person name="Labutti K."/>
            <person name="Lapidus A."/>
            <person name="Lindquist E."/>
            <person name="Lipzen A."/>
            <person name="Meier-Kolthoff J.P."/>
            <person name="Ohm R.A."/>
            <person name="Otillar R.P."/>
            <person name="Pangilinan J."/>
            <person name="Peng Y."/>
            <person name="Rokas A."/>
            <person name="Rosa C.A."/>
            <person name="Scheuner C."/>
            <person name="Sibirny A.A."/>
            <person name="Slot J.C."/>
            <person name="Stielow J.B."/>
            <person name="Sun H."/>
            <person name="Kurtzman C.P."/>
            <person name="Blackwell M."/>
            <person name="Grigoriev I.V."/>
            <person name="Jeffries T.W."/>
        </authorList>
    </citation>
    <scope>NUCLEOTIDE SEQUENCE [LARGE SCALE GENOMIC DNA]</scope>
    <source>
        <strain evidence="8">NRRL Y-17324</strain>
    </source>
</reference>
<dbReference type="SMART" id="SM00396">
    <property type="entry name" value="ZnF_UBR1"/>
    <property type="match status" value="1"/>
</dbReference>
<dbReference type="Gene3D" id="3.30.40.10">
    <property type="entry name" value="Zinc/RING finger domain, C3HC4 (zinc finger)"/>
    <property type="match status" value="1"/>
</dbReference>
<dbReference type="PANTHER" id="PTHR13513:SF9">
    <property type="entry name" value="E3 UBIQUITIN-PROTEIN LIGASE UBR7-RELATED"/>
    <property type="match status" value="1"/>
</dbReference>
<dbReference type="GeneID" id="30985720"/>
<dbReference type="InterPro" id="IPR013083">
    <property type="entry name" value="Znf_RING/FYVE/PHD"/>
</dbReference>
<proteinExistence type="predicted"/>
<feature type="compositionally biased region" description="Acidic residues" evidence="5">
    <location>
        <begin position="231"/>
        <end position="240"/>
    </location>
</feature>